<dbReference type="Gene3D" id="3.10.129.10">
    <property type="entry name" value="Hotdog Thioesterase"/>
    <property type="match status" value="1"/>
</dbReference>
<protein>
    <recommendedName>
        <fullName evidence="2">MaoC-like domain-containing protein</fullName>
    </recommendedName>
</protein>
<gene>
    <name evidence="3" type="ORF">GTP81_13535</name>
</gene>
<dbReference type="RefSeq" id="WP_161090376.1">
    <property type="nucleotide sequence ID" value="NZ_WWCV01000021.1"/>
</dbReference>
<dbReference type="InterPro" id="IPR002539">
    <property type="entry name" value="MaoC-like_dom"/>
</dbReference>
<evidence type="ECO:0000259" key="2">
    <source>
        <dbReference type="Pfam" id="PF01575"/>
    </source>
</evidence>
<accession>A0A845HJY0</accession>
<keyword evidence="4" id="KW-1185">Reference proteome</keyword>
<name>A0A845HJY0_9BURK</name>
<dbReference type="PANTHER" id="PTHR43841:SF1">
    <property type="entry name" value="3-HYDROXYACYL-THIOESTER DEHYDRATASE X"/>
    <property type="match status" value="1"/>
</dbReference>
<feature type="compositionally biased region" description="Polar residues" evidence="1">
    <location>
        <begin position="59"/>
        <end position="75"/>
    </location>
</feature>
<dbReference type="AlphaFoldDB" id="A0A845HJY0"/>
<dbReference type="Proteomes" id="UP000484875">
    <property type="component" value="Unassembled WGS sequence"/>
</dbReference>
<evidence type="ECO:0000256" key="1">
    <source>
        <dbReference type="SAM" id="MobiDB-lite"/>
    </source>
</evidence>
<comment type="caution">
    <text evidence="3">The sequence shown here is derived from an EMBL/GenBank/DDBJ whole genome shotgun (WGS) entry which is preliminary data.</text>
</comment>
<reference evidence="3 4" key="1">
    <citation type="submission" date="2019-12" db="EMBL/GenBank/DDBJ databases">
        <title>Novel species isolated from a subtropical stream in China.</title>
        <authorList>
            <person name="Lu H."/>
        </authorList>
    </citation>
    <scope>NUCLEOTIDE SEQUENCE [LARGE SCALE GENOMIC DNA]</scope>
    <source>
        <strain evidence="3 4">FT107W</strain>
    </source>
</reference>
<feature type="region of interest" description="Disordered" evidence="1">
    <location>
        <begin position="41"/>
        <end position="82"/>
    </location>
</feature>
<dbReference type="CDD" id="cd03441">
    <property type="entry name" value="R_hydratase_like"/>
    <property type="match status" value="1"/>
</dbReference>
<organism evidence="3 4">
    <name type="scientific">Duganella vulcania</name>
    <dbReference type="NCBI Taxonomy" id="2692166"/>
    <lineage>
        <taxon>Bacteria</taxon>
        <taxon>Pseudomonadati</taxon>
        <taxon>Pseudomonadota</taxon>
        <taxon>Betaproteobacteria</taxon>
        <taxon>Burkholderiales</taxon>
        <taxon>Oxalobacteraceae</taxon>
        <taxon>Telluria group</taxon>
        <taxon>Duganella</taxon>
    </lineage>
</organism>
<dbReference type="InterPro" id="IPR029069">
    <property type="entry name" value="HotDog_dom_sf"/>
</dbReference>
<dbReference type="EMBL" id="WWCV01000021">
    <property type="protein sequence ID" value="MYN17779.1"/>
    <property type="molecule type" value="Genomic_DNA"/>
</dbReference>
<evidence type="ECO:0000313" key="4">
    <source>
        <dbReference type="Proteomes" id="UP000484875"/>
    </source>
</evidence>
<sequence length="336" mass="35523">MTADGAVPYSLLRHQGAMLRASARMLLQAAGRVLLPPRQEAANRMPPLPGTSAHGASAPGTSAPGTSAHGASTPGTPAHGTQRPAIAPIERRIDAPPEQLVGHYIRWCGAAGRYDGELPPHMVSQWSLPLVSALLMQLPYRLTGIINQGVSMTVRGPLPRATPLVLRASVEQVTHADGWARIVVAVVTGTALQACLVETRLHLRVRLSGVRGAGAGPARPPDPEWRTAGTWRAEASDGLRFALLTGDFNPIHWCGPLARRSLFGGLVLHGFGSLARSVETLAPGSYTELDVRFLRPVALPSGALSVQLAQQAETDGWRALRLAGIDGAVHLAGRLR</sequence>
<proteinExistence type="predicted"/>
<dbReference type="Pfam" id="PF01575">
    <property type="entry name" value="MaoC_dehydratas"/>
    <property type="match status" value="1"/>
</dbReference>
<dbReference type="PANTHER" id="PTHR43841">
    <property type="entry name" value="3-HYDROXYACYL-THIOESTER DEHYDRATASE HTDX-RELATED"/>
    <property type="match status" value="1"/>
</dbReference>
<evidence type="ECO:0000313" key="3">
    <source>
        <dbReference type="EMBL" id="MYN17779.1"/>
    </source>
</evidence>
<dbReference type="SUPFAM" id="SSF54637">
    <property type="entry name" value="Thioesterase/thiol ester dehydrase-isomerase"/>
    <property type="match status" value="1"/>
</dbReference>
<feature type="domain" description="MaoC-like" evidence="2">
    <location>
        <begin position="235"/>
        <end position="301"/>
    </location>
</feature>